<protein>
    <submittedName>
        <fullName evidence="2">Uncharacterized protein</fullName>
    </submittedName>
</protein>
<keyword evidence="1" id="KW-1133">Transmembrane helix</keyword>
<proteinExistence type="predicted"/>
<evidence type="ECO:0000313" key="3">
    <source>
        <dbReference type="Proteomes" id="UP000186922"/>
    </source>
</evidence>
<reference evidence="2 3" key="1">
    <citation type="journal article" date="2016" name="Nat. Commun.">
        <title>Extremotolerant tardigrade genome and improved radiotolerance of human cultured cells by tardigrade-unique protein.</title>
        <authorList>
            <person name="Hashimoto T."/>
            <person name="Horikawa D.D."/>
            <person name="Saito Y."/>
            <person name="Kuwahara H."/>
            <person name="Kozuka-Hata H."/>
            <person name="Shin-I T."/>
            <person name="Minakuchi Y."/>
            <person name="Ohishi K."/>
            <person name="Motoyama A."/>
            <person name="Aizu T."/>
            <person name="Enomoto A."/>
            <person name="Kondo K."/>
            <person name="Tanaka S."/>
            <person name="Hara Y."/>
            <person name="Koshikawa S."/>
            <person name="Sagara H."/>
            <person name="Miura T."/>
            <person name="Yokobori S."/>
            <person name="Miyagawa K."/>
            <person name="Suzuki Y."/>
            <person name="Kubo T."/>
            <person name="Oyama M."/>
            <person name="Kohara Y."/>
            <person name="Fujiyama A."/>
            <person name="Arakawa K."/>
            <person name="Katayama T."/>
            <person name="Toyoda A."/>
            <person name="Kunieda T."/>
        </authorList>
    </citation>
    <scope>NUCLEOTIDE SEQUENCE [LARGE SCALE GENOMIC DNA]</scope>
    <source>
        <strain evidence="2 3">YOKOZUNA-1</strain>
    </source>
</reference>
<comment type="caution">
    <text evidence="2">The sequence shown here is derived from an EMBL/GenBank/DDBJ whole genome shotgun (WGS) entry which is preliminary data.</text>
</comment>
<feature type="transmembrane region" description="Helical" evidence="1">
    <location>
        <begin position="42"/>
        <end position="61"/>
    </location>
</feature>
<sequence>MAQCSGDDPESWEDLTWSPEYRLLMNRQRDKERDVRKDQNKFVLLFLLSPLILFSSLWPLYKSLLHISFVLNLRLFCGDTILGLTKSLVQVQAKQTLQAKFYRYATLRDKS</sequence>
<keyword evidence="1" id="KW-0472">Membrane</keyword>
<dbReference type="Proteomes" id="UP000186922">
    <property type="component" value="Unassembled WGS sequence"/>
</dbReference>
<dbReference type="AlphaFoldDB" id="A0A1D1VLK3"/>
<name>A0A1D1VLK3_RAMVA</name>
<evidence type="ECO:0000313" key="2">
    <source>
        <dbReference type="EMBL" id="GAU99793.1"/>
    </source>
</evidence>
<evidence type="ECO:0000256" key="1">
    <source>
        <dbReference type="SAM" id="Phobius"/>
    </source>
</evidence>
<gene>
    <name evidence="2" type="primary">RvY_10743-1</name>
    <name evidence="2" type="synonym">RvY_10743.1</name>
    <name evidence="2" type="ORF">RvY_10743</name>
</gene>
<keyword evidence="1" id="KW-0812">Transmembrane</keyword>
<accession>A0A1D1VLK3</accession>
<keyword evidence="3" id="KW-1185">Reference proteome</keyword>
<organism evidence="2 3">
    <name type="scientific">Ramazzottius varieornatus</name>
    <name type="common">Water bear</name>
    <name type="synonym">Tardigrade</name>
    <dbReference type="NCBI Taxonomy" id="947166"/>
    <lineage>
        <taxon>Eukaryota</taxon>
        <taxon>Metazoa</taxon>
        <taxon>Ecdysozoa</taxon>
        <taxon>Tardigrada</taxon>
        <taxon>Eutardigrada</taxon>
        <taxon>Parachela</taxon>
        <taxon>Hypsibioidea</taxon>
        <taxon>Ramazzottiidae</taxon>
        <taxon>Ramazzottius</taxon>
    </lineage>
</organism>
<dbReference type="EMBL" id="BDGG01000005">
    <property type="protein sequence ID" value="GAU99793.1"/>
    <property type="molecule type" value="Genomic_DNA"/>
</dbReference>